<keyword evidence="1" id="KW-0472">Membrane</keyword>
<feature type="transmembrane region" description="Helical" evidence="1">
    <location>
        <begin position="27"/>
        <end position="45"/>
    </location>
</feature>
<keyword evidence="1" id="KW-0812">Transmembrane</keyword>
<organism evidence="2 3">
    <name type="scientific">Methanospirillum purgamenti</name>
    <dbReference type="NCBI Taxonomy" id="2834276"/>
    <lineage>
        <taxon>Archaea</taxon>
        <taxon>Methanobacteriati</taxon>
        <taxon>Methanobacteriota</taxon>
        <taxon>Stenosarchaea group</taxon>
        <taxon>Methanomicrobia</taxon>
        <taxon>Methanomicrobiales</taxon>
        <taxon>Methanospirillaceae</taxon>
        <taxon>Methanospirillum</taxon>
    </lineage>
</organism>
<dbReference type="Proteomes" id="UP000680656">
    <property type="component" value="Chromosome"/>
</dbReference>
<dbReference type="KEGG" id="mrtj:KHC33_11735"/>
<sequence>MMQDKLSQIQITFLYSVLLSDVMKDQGLLIAIFLMIICILSSGCINQDLGSLSDNGPIQPVPTTSSPVTEKPVMTKNLGEPVQERVMTPDTPGSMQLKAFIEKTFPELTKAYMDIRASDRALDAAGIQNRALALETLVQELTKEYHLDRSLPEKNVFPGLTSKEEVIFNKYLGFIRSLGLYASSLKQAVYWKNAGSDPASLGNYRRNQDLADQYGKKVITDLKTLDGYCTEWGFPYLDKKYVREYSFTS</sequence>
<name>A0A8E7EGM2_9EURY</name>
<protein>
    <submittedName>
        <fullName evidence="2">Uncharacterized protein</fullName>
    </submittedName>
</protein>
<evidence type="ECO:0000313" key="3">
    <source>
        <dbReference type="Proteomes" id="UP000680656"/>
    </source>
</evidence>
<dbReference type="EMBL" id="CP075546">
    <property type="protein sequence ID" value="QVV88002.1"/>
    <property type="molecule type" value="Genomic_DNA"/>
</dbReference>
<dbReference type="RefSeq" id="WP_214418819.1">
    <property type="nucleotide sequence ID" value="NZ_CP075546.1"/>
</dbReference>
<keyword evidence="3" id="KW-1185">Reference proteome</keyword>
<keyword evidence="1" id="KW-1133">Transmembrane helix</keyword>
<evidence type="ECO:0000256" key="1">
    <source>
        <dbReference type="SAM" id="Phobius"/>
    </source>
</evidence>
<dbReference type="GeneID" id="65097865"/>
<reference evidence="2 3" key="1">
    <citation type="submission" date="2021-05" db="EMBL/GenBank/DDBJ databases">
        <title>A novel Methanospirillum isolate from a pyrite-forming mixed culture.</title>
        <authorList>
            <person name="Bunk B."/>
            <person name="Sproer C."/>
            <person name="Spring S."/>
            <person name="Pester M."/>
        </authorList>
    </citation>
    <scope>NUCLEOTIDE SEQUENCE [LARGE SCALE GENOMIC DNA]</scope>
    <source>
        <strain evidence="2 3">J.3.6.1-F.2.7.3</strain>
    </source>
</reference>
<accession>A0A8E7EGM2</accession>
<proteinExistence type="predicted"/>
<dbReference type="AlphaFoldDB" id="A0A8E7EGM2"/>
<evidence type="ECO:0000313" key="2">
    <source>
        <dbReference type="EMBL" id="QVV88002.1"/>
    </source>
</evidence>
<gene>
    <name evidence="2" type="ORF">KHC33_11735</name>
</gene>